<keyword evidence="4" id="KW-1185">Reference proteome</keyword>
<sequence length="300" mass="31715">MRSKSIHNFKVLFMALAFGLAAGAAHGGGAVATFDDLPLGTDSFWRGPDPNGTVVQGPYGDVVRGSFTTGGVDFVNNYEKTFGSWSGFAYSNTTDTTTAGYLNQFSAFPGSAHSGDAYGVAFGYQDLGPDVLLSQLQGLPHLTLPTGAGIAGMFVTNTTYAALSMLRGDSFAKKFGGASGNDPDWFKLTAYGSDASGKVLEASIDFYLADYRFGDNKQDYIVKDWRYMDLSALAGAQTIYFNVSSSDVGLFGMNTPGYFAVDDVRYTVASAAVPEPSSLVMASVGVVALAGLAHRRRRVA</sequence>
<evidence type="ECO:0000256" key="1">
    <source>
        <dbReference type="SAM" id="SignalP"/>
    </source>
</evidence>
<dbReference type="Proteomes" id="UP000186309">
    <property type="component" value="Chromosome"/>
</dbReference>
<reference evidence="4" key="1">
    <citation type="submission" date="2016-12" db="EMBL/GenBank/DDBJ databases">
        <title>Comparative genomics of four Isosphaeraceae planctomycetes: a common pool of plasmids and glycoside hydrolase genes.</title>
        <authorList>
            <person name="Ivanova A."/>
        </authorList>
    </citation>
    <scope>NUCLEOTIDE SEQUENCE [LARGE SCALE GENOMIC DNA]</scope>
    <source>
        <strain evidence="4">PX4</strain>
    </source>
</reference>
<dbReference type="InterPro" id="IPR027828">
    <property type="entry name" value="DUF4465"/>
</dbReference>
<evidence type="ECO:0000313" key="4">
    <source>
        <dbReference type="Proteomes" id="UP000186309"/>
    </source>
</evidence>
<dbReference type="InterPro" id="IPR013424">
    <property type="entry name" value="Ice-binding_C"/>
</dbReference>
<gene>
    <name evidence="3" type="ORF">BSF38_00842</name>
</gene>
<dbReference type="STRING" id="1387353.BSF38_00842"/>
<name>A0A1U7CKG0_9BACT</name>
<dbReference type="AlphaFoldDB" id="A0A1U7CKG0"/>
<keyword evidence="1" id="KW-0732">Signal</keyword>
<evidence type="ECO:0000313" key="3">
    <source>
        <dbReference type="EMBL" id="APW59419.1"/>
    </source>
</evidence>
<organism evidence="3 4">
    <name type="scientific">Paludisphaera borealis</name>
    <dbReference type="NCBI Taxonomy" id="1387353"/>
    <lineage>
        <taxon>Bacteria</taxon>
        <taxon>Pseudomonadati</taxon>
        <taxon>Planctomycetota</taxon>
        <taxon>Planctomycetia</taxon>
        <taxon>Isosphaerales</taxon>
        <taxon>Isosphaeraceae</taxon>
        <taxon>Paludisphaera</taxon>
    </lineage>
</organism>
<evidence type="ECO:0000259" key="2">
    <source>
        <dbReference type="Pfam" id="PF07589"/>
    </source>
</evidence>
<dbReference type="KEGG" id="pbor:BSF38_00842"/>
<dbReference type="Pfam" id="PF07589">
    <property type="entry name" value="PEP-CTERM"/>
    <property type="match status" value="1"/>
</dbReference>
<dbReference type="Pfam" id="PF14717">
    <property type="entry name" value="DUF4465"/>
    <property type="match status" value="1"/>
</dbReference>
<feature type="signal peptide" evidence="1">
    <location>
        <begin position="1"/>
        <end position="27"/>
    </location>
</feature>
<dbReference type="Gene3D" id="2.60.120.1350">
    <property type="entry name" value="Protein of unknown function DUF4465"/>
    <property type="match status" value="1"/>
</dbReference>
<feature type="chain" id="PRO_5012798349" description="Ice-binding protein C-terminal domain-containing protein" evidence="1">
    <location>
        <begin position="28"/>
        <end position="300"/>
    </location>
</feature>
<dbReference type="EMBL" id="CP019082">
    <property type="protein sequence ID" value="APW59419.1"/>
    <property type="molecule type" value="Genomic_DNA"/>
</dbReference>
<proteinExistence type="predicted"/>
<accession>A0A1U7CKG0</accession>
<feature type="domain" description="Ice-binding protein C-terminal" evidence="2">
    <location>
        <begin position="272"/>
        <end position="296"/>
    </location>
</feature>
<protein>
    <recommendedName>
        <fullName evidence="2">Ice-binding protein C-terminal domain-containing protein</fullName>
    </recommendedName>
</protein>